<feature type="coiled-coil region" evidence="1">
    <location>
        <begin position="510"/>
        <end position="544"/>
    </location>
</feature>
<dbReference type="InterPro" id="IPR001202">
    <property type="entry name" value="WW_dom"/>
</dbReference>
<dbReference type="EMBL" id="JALLPJ020001030">
    <property type="protein sequence ID" value="KAL3777710.1"/>
    <property type="molecule type" value="Genomic_DNA"/>
</dbReference>
<evidence type="ECO:0000313" key="4">
    <source>
        <dbReference type="Proteomes" id="UP001530400"/>
    </source>
</evidence>
<sequence>MQKRDEIIHNLVSREIHSVMGAKDLNAKPFPGKFISQKGQQYYEAKYRNSHKKFIKSSADELKRIHREYPSETVSRDVAAQDDMWGAAVKLHSAIISSDAGLPKHTQNRFIDNLSEAFCNKESKRCISRPNFYTCMMGQFKQMATDNPSRSIGMSLETLYDKFDVLGNDCFNWRRFLFYLRVVANPTIDCRDQLLHAFRFIASHDGIDSITSAKASIDIHDIATILFPLVRADYIHEAVSVMDDAWLGATSSATWDRSRWVPQKVTIEVFEDMLKQKSIDTLLAQSSSNWGRYKSFPVFISQWEHQFYNASLLQLVRDQRIRVSIRNKLQRDANELKRLIWHEWKAYTLYNRSLRFILNLIDVRTMRNMKNRGLQAFLEWSSRSLATLTIQRVCRGRFGRTIALSHWIARQSAITIQCFVRMCFAKKMLSDLSSEYYLAIITVQRIIRGAIGRRVAFKRLMSFVEQEHMRNTKEKERLLMLRGIWSLKKLQSSCRRIKAKSRANELRAMRQRENDIRNAMEARREKFRKERKIYKRQLEEYYRSKKDEHIRSTNIQSKVAKDQVSVRTLRRRLKNDEVKKGPDNTEHILTQEWLKNWEIKIERGVDDMKHHCAQCIKRPDNRAEKKIGASVNKRIKARTKEVLKRADSRGIPMETKEATQIATDEIIYIIGEEERDRLNAEMNKAFDQREKEKAEARIQAEIKRSEERTRASVFAASLVARACRMWLARKHLRLKCLEVYEKDYDERSHAFYYRNKETGETSWAKPKAMGSFEMPTKDEWKVLRDAHNFPYYFNPFRLDMQWNPPVDKAMCCQQVPHDWHREFPVRIGRCPNFAIYEDDDGNGYCYQCYIGDR</sequence>
<dbReference type="PROSITE" id="PS50020">
    <property type="entry name" value="WW_DOMAIN_2"/>
    <property type="match status" value="2"/>
</dbReference>
<name>A0ABD3NNT2_9STRA</name>
<keyword evidence="4" id="KW-1185">Reference proteome</keyword>
<feature type="coiled-coil region" evidence="1">
    <location>
        <begin position="675"/>
        <end position="708"/>
    </location>
</feature>
<reference evidence="3 4" key="1">
    <citation type="submission" date="2024-10" db="EMBL/GenBank/DDBJ databases">
        <title>Updated reference genomes for cyclostephanoid diatoms.</title>
        <authorList>
            <person name="Roberts W.R."/>
            <person name="Alverson A.J."/>
        </authorList>
    </citation>
    <scope>NUCLEOTIDE SEQUENCE [LARGE SCALE GENOMIC DNA]</scope>
    <source>
        <strain evidence="3 4">AJA010-31</strain>
    </source>
</reference>
<feature type="domain" description="WW" evidence="2">
    <location>
        <begin position="740"/>
        <end position="768"/>
    </location>
</feature>
<protein>
    <recommendedName>
        <fullName evidence="2">WW domain-containing protein</fullName>
    </recommendedName>
</protein>
<dbReference type="SMART" id="SM00456">
    <property type="entry name" value="WW"/>
    <property type="match status" value="2"/>
</dbReference>
<dbReference type="Proteomes" id="UP001530400">
    <property type="component" value="Unassembled WGS sequence"/>
</dbReference>
<gene>
    <name evidence="3" type="ORF">ACHAWO_005622</name>
</gene>
<evidence type="ECO:0000256" key="1">
    <source>
        <dbReference type="SAM" id="Coils"/>
    </source>
</evidence>
<dbReference type="Gene3D" id="2.20.70.10">
    <property type="match status" value="1"/>
</dbReference>
<evidence type="ECO:0000313" key="3">
    <source>
        <dbReference type="EMBL" id="KAL3777710.1"/>
    </source>
</evidence>
<proteinExistence type="predicted"/>
<dbReference type="AlphaFoldDB" id="A0ABD3NNT2"/>
<dbReference type="Pfam" id="PF00612">
    <property type="entry name" value="IQ"/>
    <property type="match status" value="2"/>
</dbReference>
<feature type="domain" description="WW" evidence="2">
    <location>
        <begin position="774"/>
        <end position="807"/>
    </location>
</feature>
<keyword evidence="1" id="KW-0175">Coiled coil</keyword>
<dbReference type="InterPro" id="IPR000048">
    <property type="entry name" value="IQ_motif_EF-hand-BS"/>
</dbReference>
<comment type="caution">
    <text evidence="3">The sequence shown here is derived from an EMBL/GenBank/DDBJ whole genome shotgun (WGS) entry which is preliminary data.</text>
</comment>
<evidence type="ECO:0000259" key="2">
    <source>
        <dbReference type="PROSITE" id="PS50020"/>
    </source>
</evidence>
<accession>A0ABD3NNT2</accession>
<organism evidence="3 4">
    <name type="scientific">Cyclotella atomus</name>
    <dbReference type="NCBI Taxonomy" id="382360"/>
    <lineage>
        <taxon>Eukaryota</taxon>
        <taxon>Sar</taxon>
        <taxon>Stramenopiles</taxon>
        <taxon>Ochrophyta</taxon>
        <taxon>Bacillariophyta</taxon>
        <taxon>Coscinodiscophyceae</taxon>
        <taxon>Thalassiosirophycidae</taxon>
        <taxon>Stephanodiscales</taxon>
        <taxon>Stephanodiscaceae</taxon>
        <taxon>Cyclotella</taxon>
    </lineage>
</organism>